<evidence type="ECO:0000313" key="1">
    <source>
        <dbReference type="EMBL" id="MQM11925.1"/>
    </source>
</evidence>
<gene>
    <name evidence="1" type="ORF">Taro_044836</name>
</gene>
<protein>
    <submittedName>
        <fullName evidence="1">Uncharacterized protein</fullName>
    </submittedName>
</protein>
<keyword evidence="2" id="KW-1185">Reference proteome</keyword>
<evidence type="ECO:0000313" key="2">
    <source>
        <dbReference type="Proteomes" id="UP000652761"/>
    </source>
</evidence>
<accession>A0A843X3C4</accession>
<dbReference type="AlphaFoldDB" id="A0A843X3C4"/>
<proteinExistence type="predicted"/>
<name>A0A843X3C4_COLES</name>
<reference evidence="1" key="1">
    <citation type="submission" date="2017-07" db="EMBL/GenBank/DDBJ databases">
        <title>Taro Niue Genome Assembly and Annotation.</title>
        <authorList>
            <person name="Atibalentja N."/>
            <person name="Keating K."/>
            <person name="Fields C.J."/>
        </authorList>
    </citation>
    <scope>NUCLEOTIDE SEQUENCE</scope>
    <source>
        <strain evidence="1">Niue_2</strain>
        <tissue evidence="1">Leaf</tissue>
    </source>
</reference>
<organism evidence="1 2">
    <name type="scientific">Colocasia esculenta</name>
    <name type="common">Wild taro</name>
    <name type="synonym">Arum esculentum</name>
    <dbReference type="NCBI Taxonomy" id="4460"/>
    <lineage>
        <taxon>Eukaryota</taxon>
        <taxon>Viridiplantae</taxon>
        <taxon>Streptophyta</taxon>
        <taxon>Embryophyta</taxon>
        <taxon>Tracheophyta</taxon>
        <taxon>Spermatophyta</taxon>
        <taxon>Magnoliopsida</taxon>
        <taxon>Liliopsida</taxon>
        <taxon>Araceae</taxon>
        <taxon>Aroideae</taxon>
        <taxon>Colocasieae</taxon>
        <taxon>Colocasia</taxon>
    </lineage>
</organism>
<dbReference type="Proteomes" id="UP000652761">
    <property type="component" value="Unassembled WGS sequence"/>
</dbReference>
<sequence length="115" mass="13537">MVSSFERIFVQFLNFDEFSLTWGYFCNFPSNRDISAIFPDMGVFLQFSQAWGYFCNFPSTWGYFCNFPKHGYFCNLSLEQNISAICPLIRVFLQYFTLLRMCYAIEIIAGAQMQL</sequence>
<dbReference type="EMBL" id="NMUH01005146">
    <property type="protein sequence ID" value="MQM11925.1"/>
    <property type="molecule type" value="Genomic_DNA"/>
</dbReference>
<comment type="caution">
    <text evidence="1">The sequence shown here is derived from an EMBL/GenBank/DDBJ whole genome shotgun (WGS) entry which is preliminary data.</text>
</comment>